<dbReference type="InterPro" id="IPR018034">
    <property type="entry name" value="Kri1"/>
</dbReference>
<feature type="compositionally biased region" description="Acidic residues" evidence="3">
    <location>
        <begin position="381"/>
        <end position="396"/>
    </location>
</feature>
<organism evidence="5 6">
    <name type="scientific">Patella caerulea</name>
    <name type="common">Rayed Mediterranean limpet</name>
    <dbReference type="NCBI Taxonomy" id="87958"/>
    <lineage>
        <taxon>Eukaryota</taxon>
        <taxon>Metazoa</taxon>
        <taxon>Spiralia</taxon>
        <taxon>Lophotrochozoa</taxon>
        <taxon>Mollusca</taxon>
        <taxon>Gastropoda</taxon>
        <taxon>Patellogastropoda</taxon>
        <taxon>Patelloidea</taxon>
        <taxon>Patellidae</taxon>
        <taxon>Patella</taxon>
    </lineage>
</organism>
<feature type="region of interest" description="Disordered" evidence="3">
    <location>
        <begin position="168"/>
        <end position="188"/>
    </location>
</feature>
<dbReference type="Proteomes" id="UP001347796">
    <property type="component" value="Unassembled WGS sequence"/>
</dbReference>
<evidence type="ECO:0000259" key="4">
    <source>
        <dbReference type="Pfam" id="PF12936"/>
    </source>
</evidence>
<feature type="region of interest" description="Disordered" evidence="3">
    <location>
        <begin position="76"/>
        <end position="105"/>
    </location>
</feature>
<dbReference type="Pfam" id="PF05178">
    <property type="entry name" value="Kri1"/>
    <property type="match status" value="1"/>
</dbReference>
<feature type="compositionally biased region" description="Polar residues" evidence="3">
    <location>
        <begin position="613"/>
        <end position="623"/>
    </location>
</feature>
<feature type="region of interest" description="Disordered" evidence="3">
    <location>
        <begin position="361"/>
        <end position="435"/>
    </location>
</feature>
<comment type="caution">
    <text evidence="5">The sequence shown here is derived from an EMBL/GenBank/DDBJ whole genome shotgun (WGS) entry which is preliminary data.</text>
</comment>
<dbReference type="PANTHER" id="PTHR14490">
    <property type="entry name" value="ZINC FINGER, ZZ TYPE"/>
    <property type="match status" value="1"/>
</dbReference>
<reference evidence="5 6" key="1">
    <citation type="submission" date="2024-01" db="EMBL/GenBank/DDBJ databases">
        <title>The genome of the rayed Mediterranean limpet Patella caerulea (Linnaeus, 1758).</title>
        <authorList>
            <person name="Anh-Thu Weber A."/>
            <person name="Halstead-Nussloch G."/>
        </authorList>
    </citation>
    <scope>NUCLEOTIDE SEQUENCE [LARGE SCALE GENOMIC DNA]</scope>
    <source>
        <strain evidence="5">AATW-2023a</strain>
        <tissue evidence="5">Whole specimen</tissue>
    </source>
</reference>
<feature type="region of interest" description="Disordered" evidence="3">
    <location>
        <begin position="31"/>
        <end position="54"/>
    </location>
</feature>
<evidence type="ECO:0000256" key="3">
    <source>
        <dbReference type="SAM" id="MobiDB-lite"/>
    </source>
</evidence>
<dbReference type="EMBL" id="JAZGQO010000003">
    <property type="protein sequence ID" value="KAK6188464.1"/>
    <property type="molecule type" value="Genomic_DNA"/>
</dbReference>
<keyword evidence="6" id="KW-1185">Reference proteome</keyword>
<dbReference type="GO" id="GO:0000447">
    <property type="term" value="P:endonucleolytic cleavage in ITS1 to separate SSU-rRNA from 5.8S rRNA and LSU-rRNA from tricistronic rRNA transcript (SSU-rRNA, 5.8S rRNA, LSU-rRNA)"/>
    <property type="evidence" value="ECO:0007669"/>
    <property type="project" value="TreeGrafter"/>
</dbReference>
<evidence type="ECO:0000313" key="6">
    <source>
        <dbReference type="Proteomes" id="UP001347796"/>
    </source>
</evidence>
<feature type="compositionally biased region" description="Acidic residues" evidence="3">
    <location>
        <begin position="171"/>
        <end position="181"/>
    </location>
</feature>
<sequence length="647" mass="75980">MAKKDSKKRLRKEENKKEVKELIDKFEDDVDFDLDSNTDSSTSESEDEDAEALTTKVDRDWYRTLAALKTNDPKIHDKNAKFYDTSSDSASDEEPTPKKTKKSKPFLLKDYHKDVLIKKKGIIDEEDEMASTSFVNSEEQNEVRNSLKAALIDSDEESGDDDFLKKREKTEVEEEEEEEEYVNWLKGGKTPLQEDKQVKKDLKPLKKLWNKPDLDKNEKFLADFFLNKRYISKKAETRLPTYEEIINEEKQDISKFMGKTKHRYEEPGGKSIPTFPRKVEDSVRRKDTRRADKNRDVRERKLKQKEEKRKEINKLKATKRKEILAKIKKIKQITGNENIGFTEQDLEEDFDPERHDKMMEEKFNTDYYDEGEKEIEKPTFEDDEDEDITGMEEEDWNGAGTSQEDWNGAGTSEDVNFDDSNFNMDADYDPSQDLRVGKKKKKSKFTEAVKRKKPLFDPDEKSFPEYFDEYYKLDFEDVIGDMPCRYKYRKTEANDFGLTIEEVLAAPDKDLNKWATTQKVVSYLTEEEERIEKIKYKKRGKSMVKKLNLMPGLREGIDPKVVAEVDEKSKQKIQEKLKKKQTRFTSSSKNKNKKFRNKGRADRNNEGGERQMSEVQKSANASDSRVKAYGYDPRKLNYLHTDNYNKS</sequence>
<feature type="compositionally biased region" description="Basic and acidic residues" evidence="3">
    <location>
        <begin position="599"/>
        <end position="612"/>
    </location>
</feature>
<evidence type="ECO:0000256" key="1">
    <source>
        <dbReference type="ARBA" id="ARBA00007473"/>
    </source>
</evidence>
<name>A0AAN8K5Y3_PATCE</name>
<evidence type="ECO:0000313" key="5">
    <source>
        <dbReference type="EMBL" id="KAK6188464.1"/>
    </source>
</evidence>
<protein>
    <recommendedName>
        <fullName evidence="2">Protein KRI1 homolog</fullName>
    </recommendedName>
</protein>
<dbReference type="AlphaFoldDB" id="A0AAN8K5Y3"/>
<comment type="similarity">
    <text evidence="1">Belongs to the KRI1 family.</text>
</comment>
<dbReference type="GO" id="GO:0005730">
    <property type="term" value="C:nucleolus"/>
    <property type="evidence" value="ECO:0007669"/>
    <property type="project" value="TreeGrafter"/>
</dbReference>
<feature type="domain" description="Kri1-like C-terminal" evidence="4">
    <location>
        <begin position="462"/>
        <end position="542"/>
    </location>
</feature>
<dbReference type="Pfam" id="PF12936">
    <property type="entry name" value="Kri1_C"/>
    <property type="match status" value="1"/>
</dbReference>
<proteinExistence type="inferred from homology"/>
<dbReference type="PANTHER" id="PTHR14490:SF5">
    <property type="entry name" value="PROTEIN KRI1 HOMOLOG"/>
    <property type="match status" value="1"/>
</dbReference>
<gene>
    <name evidence="5" type="ORF">SNE40_004633</name>
</gene>
<feature type="region of interest" description="Disordered" evidence="3">
    <location>
        <begin position="568"/>
        <end position="647"/>
    </location>
</feature>
<evidence type="ECO:0000256" key="2">
    <source>
        <dbReference type="ARBA" id="ARBA00017294"/>
    </source>
</evidence>
<dbReference type="InterPro" id="IPR024626">
    <property type="entry name" value="Kri1-like_C"/>
</dbReference>
<feature type="compositionally biased region" description="Polar residues" evidence="3">
    <location>
        <begin position="399"/>
        <end position="423"/>
    </location>
</feature>
<dbReference type="GO" id="GO:0030686">
    <property type="term" value="C:90S preribosome"/>
    <property type="evidence" value="ECO:0007669"/>
    <property type="project" value="TreeGrafter"/>
</dbReference>
<accession>A0AAN8K5Y3</accession>
<feature type="compositionally biased region" description="Basic and acidic residues" evidence="3">
    <location>
        <begin position="277"/>
        <end position="314"/>
    </location>
</feature>
<feature type="region of interest" description="Disordered" evidence="3">
    <location>
        <begin position="260"/>
        <end position="314"/>
    </location>
</feature>